<protein>
    <submittedName>
        <fullName evidence="2">Uncharacterized protein</fullName>
    </submittedName>
</protein>
<feature type="transmembrane region" description="Helical" evidence="1">
    <location>
        <begin position="21"/>
        <end position="44"/>
    </location>
</feature>
<organism evidence="2 3">
    <name type="scientific">Kiritimatiella glycovorans</name>
    <dbReference type="NCBI Taxonomy" id="1307763"/>
    <lineage>
        <taxon>Bacteria</taxon>
        <taxon>Pseudomonadati</taxon>
        <taxon>Kiritimatiellota</taxon>
        <taxon>Kiritimatiellia</taxon>
        <taxon>Kiritimatiellales</taxon>
        <taxon>Kiritimatiellaceae</taxon>
        <taxon>Kiritimatiella</taxon>
    </lineage>
</organism>
<evidence type="ECO:0000256" key="1">
    <source>
        <dbReference type="SAM" id="Phobius"/>
    </source>
</evidence>
<dbReference type="RefSeq" id="WP_052880892.1">
    <property type="nucleotide sequence ID" value="NZ_CP010904.1"/>
</dbReference>
<feature type="transmembrane region" description="Helical" evidence="1">
    <location>
        <begin position="83"/>
        <end position="107"/>
    </location>
</feature>
<name>A0A0G3EH51_9BACT</name>
<accession>A0A0G3EH51</accession>
<feature type="transmembrane region" description="Helical" evidence="1">
    <location>
        <begin position="50"/>
        <end position="71"/>
    </location>
</feature>
<reference evidence="2 3" key="2">
    <citation type="journal article" date="2016" name="ISME J.">
        <title>Characterization of the first cultured representative of Verrucomicrobia subdivision 5 indicates the proposal of a novel phylum.</title>
        <authorList>
            <person name="Spring S."/>
            <person name="Bunk B."/>
            <person name="Sproer C."/>
            <person name="Schumann P."/>
            <person name="Rohde M."/>
            <person name="Tindall B.J."/>
            <person name="Klenk H.P."/>
        </authorList>
    </citation>
    <scope>NUCLEOTIDE SEQUENCE [LARGE SCALE GENOMIC DNA]</scope>
    <source>
        <strain evidence="2 3">L21-Fru-AB</strain>
    </source>
</reference>
<gene>
    <name evidence="2" type="ORF">L21SP4_00180</name>
</gene>
<evidence type="ECO:0000313" key="3">
    <source>
        <dbReference type="Proteomes" id="UP000035268"/>
    </source>
</evidence>
<dbReference type="KEGG" id="vbl:L21SP4_00180"/>
<evidence type="ECO:0000313" key="2">
    <source>
        <dbReference type="EMBL" id="AKJ63464.1"/>
    </source>
</evidence>
<dbReference type="Proteomes" id="UP000035268">
    <property type="component" value="Chromosome"/>
</dbReference>
<keyword evidence="1" id="KW-0812">Transmembrane</keyword>
<reference evidence="3" key="1">
    <citation type="submission" date="2015-02" db="EMBL/GenBank/DDBJ databases">
        <title>Description and complete genome sequence of the first cultured representative of the subdivision 5 of the Verrucomicrobia phylum.</title>
        <authorList>
            <person name="Spring S."/>
            <person name="Bunk B."/>
            <person name="Sproer C."/>
            <person name="Klenk H.-P."/>
        </authorList>
    </citation>
    <scope>NUCLEOTIDE SEQUENCE [LARGE SCALE GENOMIC DNA]</scope>
    <source>
        <strain evidence="3">L21-Fru-AB</strain>
    </source>
</reference>
<dbReference type="PATRIC" id="fig|1609981.3.peg.191"/>
<sequence>MTETEVKTVQRKRQGAFMSTIGPVTKIFVPLVAALAMILILALALEIPAAMGATAIALLLTALLWVGFGFASSARARGARTPAAWGLGAVFGLLLAPLGMIVFLVLWNARVGGGRCGFCPGCNRRIGFEVPACPYCGCAFSQA</sequence>
<keyword evidence="3" id="KW-1185">Reference proteome</keyword>
<keyword evidence="1" id="KW-1133">Transmembrane helix</keyword>
<dbReference type="AlphaFoldDB" id="A0A0G3EH51"/>
<keyword evidence="1" id="KW-0472">Membrane</keyword>
<dbReference type="STRING" id="1307763.L21SP4_00180"/>
<dbReference type="EMBL" id="CP010904">
    <property type="protein sequence ID" value="AKJ63464.1"/>
    <property type="molecule type" value="Genomic_DNA"/>
</dbReference>
<proteinExistence type="predicted"/>